<name>A0A291GGS0_9RHOB</name>
<evidence type="ECO:0000313" key="1">
    <source>
        <dbReference type="EMBL" id="ATG49381.1"/>
    </source>
</evidence>
<keyword evidence="2" id="KW-1185">Reference proteome</keyword>
<evidence type="ECO:0000313" key="2">
    <source>
        <dbReference type="Proteomes" id="UP000217935"/>
    </source>
</evidence>
<dbReference type="Proteomes" id="UP000217935">
    <property type="component" value="Chromosome"/>
</dbReference>
<protein>
    <submittedName>
        <fullName evidence="1">Uncharacterized protein</fullName>
    </submittedName>
</protein>
<accession>A0A291GGS0</accession>
<organism evidence="1 2">
    <name type="scientific">Celeribacter ethanolicus</name>
    <dbReference type="NCBI Taxonomy" id="1758178"/>
    <lineage>
        <taxon>Bacteria</taxon>
        <taxon>Pseudomonadati</taxon>
        <taxon>Pseudomonadota</taxon>
        <taxon>Alphaproteobacteria</taxon>
        <taxon>Rhodobacterales</taxon>
        <taxon>Roseobacteraceae</taxon>
        <taxon>Celeribacter</taxon>
    </lineage>
</organism>
<dbReference type="AlphaFoldDB" id="A0A291GGS0"/>
<reference evidence="1 2" key="1">
    <citation type="submission" date="2017-06" db="EMBL/GenBank/DDBJ databases">
        <title>Celeribacter sp. TSPH2 complete genome sequence.</title>
        <authorList>
            <person name="Woo J.-H."/>
            <person name="Kim H.-S."/>
        </authorList>
    </citation>
    <scope>NUCLEOTIDE SEQUENCE [LARGE SCALE GENOMIC DNA]</scope>
    <source>
        <strain evidence="1 2">TSPH2</strain>
    </source>
</reference>
<proteinExistence type="predicted"/>
<dbReference type="EMBL" id="CP022196">
    <property type="protein sequence ID" value="ATG49381.1"/>
    <property type="molecule type" value="Genomic_DNA"/>
</dbReference>
<dbReference type="KEGG" id="ceh:CEW89_18435"/>
<gene>
    <name evidence="1" type="ORF">CEW89_18435</name>
</gene>
<sequence>MPPQPNGHSLCISLSCDEVQGWMLQMEVGGARPPDHLPTFLTVDGQEFGDVGFSRVEDQPGLRRYSALLDQPLHPGMRAALEHGRMARFTAVIGETGYAYDLPLIGAQAAIGQVASACNLPPAHIAARIAAQKAEEARNCHTAVQFDGVFGKIVDLNQDGFPDLDFDYGAVRCGPSRMYCGSGGCSHTLLIGRPDGSFVTLVDQALLRGYSTPVPGYIDFDLHGSFCGKVGAERCAKRHRIEVGSGYARLGPEQIVAK</sequence>